<gene>
    <name evidence="1" type="ORF">LC1Nh_0019</name>
</gene>
<evidence type="ECO:0000313" key="2">
    <source>
        <dbReference type="Proteomes" id="UP000377803"/>
    </source>
</evidence>
<accession>A0A5Q0UEH2</accession>
<reference evidence="2" key="1">
    <citation type="submission" date="2019-05" db="EMBL/GenBank/DDBJ databases">
        <title>Candidatus Nanohalobium constans, a novel model system to study the DPANN nano-sized archaea: genomic and physiological characterization of a nanoarchaeon co-cultured with its chitinotrophic host.</title>
        <authorList>
            <person name="La Cono V."/>
            <person name="Arcadi E."/>
            <person name="Crisafi F."/>
            <person name="Denaro R."/>
            <person name="La Spada G."/>
            <person name="Messina E."/>
            <person name="Smedile F."/>
            <person name="Toshchakov S.V."/>
            <person name="Shevchenko M.A."/>
            <person name="Golyshin P.N."/>
            <person name="Golyshina O.V."/>
            <person name="Ferrer M."/>
            <person name="Rohde M."/>
            <person name="Mushegian A."/>
            <person name="Sorokin D.Y."/>
            <person name="Giuliano L."/>
            <person name="Yakimov M.M."/>
        </authorList>
    </citation>
    <scope>NUCLEOTIDE SEQUENCE [LARGE SCALE GENOMIC DNA]</scope>
    <source>
        <strain evidence="2">LC1Nh</strain>
    </source>
</reference>
<sequence>MWVEYSDEQVLEMFEGLESEDKWHLRKFGVLVLDVSEKYLEDEDSGYVSASELENDCCLSSTEIGLGLSAVEKLYGVNMREGRGEYEEVIWDVSVLEYVNTDALSSLLEPGSIS</sequence>
<dbReference type="Proteomes" id="UP000377803">
    <property type="component" value="Chromosome"/>
</dbReference>
<protein>
    <submittedName>
        <fullName evidence="1">Uncharacterized protein</fullName>
    </submittedName>
</protein>
<name>A0A5Q0UEH2_9ARCH</name>
<dbReference type="KEGG" id="ncon:LC1Nh_0019"/>
<organism evidence="1 2">
    <name type="scientific">Candidatus Nanohalobium constans</name>
    <dbReference type="NCBI Taxonomy" id="2565781"/>
    <lineage>
        <taxon>Archaea</taxon>
        <taxon>Candidatus Nanohalarchaeota</taxon>
        <taxon>Candidatus Nanohalobia</taxon>
        <taxon>Candidatus Nanohalobiales</taxon>
        <taxon>Candidatus Nanohalobiaceae</taxon>
        <taxon>Candidatus Nanohalobium</taxon>
    </lineage>
</organism>
<dbReference type="AlphaFoldDB" id="A0A5Q0UEH2"/>
<dbReference type="EMBL" id="CP040089">
    <property type="protein sequence ID" value="QGA79928.1"/>
    <property type="molecule type" value="Genomic_DNA"/>
</dbReference>
<proteinExistence type="predicted"/>
<keyword evidence="2" id="KW-1185">Reference proteome</keyword>
<evidence type="ECO:0000313" key="1">
    <source>
        <dbReference type="EMBL" id="QGA79928.1"/>
    </source>
</evidence>